<dbReference type="Proteomes" id="UP001529369">
    <property type="component" value="Unassembled WGS sequence"/>
</dbReference>
<evidence type="ECO:0000313" key="2">
    <source>
        <dbReference type="Proteomes" id="UP001529369"/>
    </source>
</evidence>
<dbReference type="RefSeq" id="WP_290319013.1">
    <property type="nucleotide sequence ID" value="NZ_JAUFPN010000184.1"/>
</dbReference>
<reference evidence="2" key="1">
    <citation type="journal article" date="2019" name="Int. J. Syst. Evol. Microbiol.">
        <title>The Global Catalogue of Microorganisms (GCM) 10K type strain sequencing project: providing services to taxonomists for standard genome sequencing and annotation.</title>
        <authorList>
            <consortium name="The Broad Institute Genomics Platform"/>
            <consortium name="The Broad Institute Genome Sequencing Center for Infectious Disease"/>
            <person name="Wu L."/>
            <person name="Ma J."/>
        </authorList>
    </citation>
    <scope>NUCLEOTIDE SEQUENCE [LARGE SCALE GENOMIC DNA]</scope>
    <source>
        <strain evidence="2">CECT 7131</strain>
    </source>
</reference>
<protein>
    <submittedName>
        <fullName evidence="1">DUF1499 domain-containing protein</fullName>
    </submittedName>
</protein>
<gene>
    <name evidence="1" type="ORF">QWZ14_21755</name>
</gene>
<accession>A0ABT8ABW7</accession>
<name>A0ABT8ABW7_9PROT</name>
<keyword evidence="2" id="KW-1185">Reference proteome</keyword>
<sequence>MMHRRVLLALTLLLPGCLGEEIPAPPAGALDQAAPSGPHTAIAARSFPLPAARLFTAITAVAATEPRTEPLTAYADRLEASFVARSRVFGFPDVILLRVTPQGEAASTLTLHSSSLYGYSDFGVNGRRLEHWLARLRTVLPP</sequence>
<dbReference type="EMBL" id="JAUFPN010000184">
    <property type="protein sequence ID" value="MDN3567013.1"/>
    <property type="molecule type" value="Genomic_DNA"/>
</dbReference>
<comment type="caution">
    <text evidence="1">The sequence shown here is derived from an EMBL/GenBank/DDBJ whole genome shotgun (WGS) entry which is preliminary data.</text>
</comment>
<dbReference type="Pfam" id="PF07386">
    <property type="entry name" value="DUF1499"/>
    <property type="match status" value="1"/>
</dbReference>
<proteinExistence type="predicted"/>
<organism evidence="1 2">
    <name type="scientific">Paeniroseomonas aquatica</name>
    <dbReference type="NCBI Taxonomy" id="373043"/>
    <lineage>
        <taxon>Bacteria</taxon>
        <taxon>Pseudomonadati</taxon>
        <taxon>Pseudomonadota</taxon>
        <taxon>Alphaproteobacteria</taxon>
        <taxon>Acetobacterales</taxon>
        <taxon>Acetobacteraceae</taxon>
        <taxon>Paeniroseomonas</taxon>
    </lineage>
</organism>
<evidence type="ECO:0000313" key="1">
    <source>
        <dbReference type="EMBL" id="MDN3567013.1"/>
    </source>
</evidence>
<dbReference type="InterPro" id="IPR010865">
    <property type="entry name" value="DUF1499"/>
</dbReference>